<name>A0A9X5H807_9FIRM</name>
<protein>
    <submittedName>
        <fullName evidence="1">Uncharacterized protein</fullName>
    </submittedName>
</protein>
<proteinExistence type="predicted"/>
<reference evidence="1 2" key="1">
    <citation type="submission" date="2019-07" db="EMBL/GenBank/DDBJ databases">
        <title>Draft genome sequences of 15 bacterial species constituting the stable defined intestinal microbiota of the GM15 gnotobiotic mouse model.</title>
        <authorList>
            <person name="Elie C."/>
            <person name="Mathieu A."/>
            <person name="Saliou A."/>
            <person name="Darnaud M."/>
            <person name="Leulier F."/>
            <person name="Tamellini A."/>
        </authorList>
    </citation>
    <scope>NUCLEOTIDE SEQUENCE [LARGE SCALE GENOMIC DNA]</scope>
    <source>
        <strain evidence="2">ASF 502</strain>
    </source>
</reference>
<dbReference type="SUPFAM" id="SSF54909">
    <property type="entry name" value="Dimeric alpha+beta barrel"/>
    <property type="match status" value="1"/>
</dbReference>
<accession>A0A9X5H807</accession>
<dbReference type="OrthoDB" id="9255944at2"/>
<dbReference type="InterPro" id="IPR011008">
    <property type="entry name" value="Dimeric_a/b-barrel"/>
</dbReference>
<dbReference type="EMBL" id="VIRB01000133">
    <property type="protein sequence ID" value="NDO71214.1"/>
    <property type="molecule type" value="Genomic_DNA"/>
</dbReference>
<organism evidence="1 2">
    <name type="scientific">Schaedlerella arabinosiphila</name>
    <dbReference type="NCBI Taxonomy" id="2044587"/>
    <lineage>
        <taxon>Bacteria</taxon>
        <taxon>Bacillati</taxon>
        <taxon>Bacillota</taxon>
        <taxon>Clostridia</taxon>
        <taxon>Lachnospirales</taxon>
        <taxon>Lachnospiraceae</taxon>
        <taxon>Schaedlerella</taxon>
    </lineage>
</organism>
<comment type="caution">
    <text evidence="1">The sequence shown here is derived from an EMBL/GenBank/DDBJ whole genome shotgun (WGS) entry which is preliminary data.</text>
</comment>
<dbReference type="Proteomes" id="UP000474104">
    <property type="component" value="Unassembled WGS sequence"/>
</dbReference>
<dbReference type="AlphaFoldDB" id="A0A9X5H807"/>
<gene>
    <name evidence="1" type="ORF">FMM80_22195</name>
</gene>
<evidence type="ECO:0000313" key="2">
    <source>
        <dbReference type="Proteomes" id="UP000474104"/>
    </source>
</evidence>
<dbReference type="Gene3D" id="3.30.70.100">
    <property type="match status" value="1"/>
</dbReference>
<evidence type="ECO:0000313" key="1">
    <source>
        <dbReference type="EMBL" id="NDO71214.1"/>
    </source>
</evidence>
<dbReference type="RefSeq" id="WP_004080193.1">
    <property type="nucleotide sequence ID" value="NZ_CASCYM010000023.1"/>
</dbReference>
<sequence>MPFTEICIYQVKPQKTEEFEALMLEAKSLLEKQEGLRLLRLVKRGHRIDMEQIREGLPPLEIKRIVKSVKYMLYWEFDSKESYGAAQKNLYDSYWKPIEKCLIVLHDKYLGEAVFEWNQYTAD</sequence>